<organism evidence="8 9">
    <name type="scientific">Aspergillus lentulus</name>
    <dbReference type="NCBI Taxonomy" id="293939"/>
    <lineage>
        <taxon>Eukaryota</taxon>
        <taxon>Fungi</taxon>
        <taxon>Dikarya</taxon>
        <taxon>Ascomycota</taxon>
        <taxon>Pezizomycotina</taxon>
        <taxon>Eurotiomycetes</taxon>
        <taxon>Eurotiomycetidae</taxon>
        <taxon>Eurotiales</taxon>
        <taxon>Aspergillaceae</taxon>
        <taxon>Aspergillus</taxon>
        <taxon>Aspergillus subgen. Fumigati</taxon>
    </lineage>
</organism>
<comment type="subcellular location">
    <subcellularLocation>
        <location evidence="1">Nucleus</location>
    </subcellularLocation>
</comment>
<keyword evidence="4" id="KW-0863">Zinc-finger</keyword>
<feature type="region of interest" description="Disordered" evidence="7">
    <location>
        <begin position="263"/>
        <end position="296"/>
    </location>
</feature>
<accession>A0ABQ1A405</accession>
<dbReference type="EMBL" id="BLKI01000017">
    <property type="protein sequence ID" value="GFF73013.1"/>
    <property type="molecule type" value="Genomic_DNA"/>
</dbReference>
<evidence type="ECO:0000256" key="5">
    <source>
        <dbReference type="ARBA" id="ARBA00022833"/>
    </source>
</evidence>
<proteinExistence type="predicted"/>
<reference evidence="8 9" key="1">
    <citation type="submission" date="2020-01" db="EMBL/GenBank/DDBJ databases">
        <title>Draft genome sequence of Aspergillus lentulus IFM 60648.</title>
        <authorList>
            <person name="Takahashi H."/>
            <person name="Yaguchi T."/>
        </authorList>
    </citation>
    <scope>NUCLEOTIDE SEQUENCE [LARGE SCALE GENOMIC DNA]</scope>
    <source>
        <strain evidence="8 9">IFM 60648</strain>
    </source>
</reference>
<evidence type="ECO:0000256" key="1">
    <source>
        <dbReference type="ARBA" id="ARBA00004123"/>
    </source>
</evidence>
<evidence type="ECO:0000256" key="3">
    <source>
        <dbReference type="ARBA" id="ARBA00022737"/>
    </source>
</evidence>
<feature type="compositionally biased region" description="Basic and acidic residues" evidence="7">
    <location>
        <begin position="287"/>
        <end position="296"/>
    </location>
</feature>
<evidence type="ECO:0000313" key="9">
    <source>
        <dbReference type="Proteomes" id="UP000465220"/>
    </source>
</evidence>
<gene>
    <name evidence="8" type="ORF">IFM60648_03830</name>
</gene>
<dbReference type="Proteomes" id="UP000465220">
    <property type="component" value="Unassembled WGS sequence"/>
</dbReference>
<evidence type="ECO:0000256" key="2">
    <source>
        <dbReference type="ARBA" id="ARBA00022723"/>
    </source>
</evidence>
<keyword evidence="9" id="KW-1185">Reference proteome</keyword>
<evidence type="ECO:0000256" key="7">
    <source>
        <dbReference type="SAM" id="MobiDB-lite"/>
    </source>
</evidence>
<evidence type="ECO:0000313" key="8">
    <source>
        <dbReference type="EMBL" id="GFF73013.1"/>
    </source>
</evidence>
<keyword evidence="6" id="KW-0539">Nucleus</keyword>
<protein>
    <submittedName>
        <fullName evidence="8">Uncharacterized protein</fullName>
    </submittedName>
</protein>
<keyword evidence="3" id="KW-0677">Repeat</keyword>
<sequence>MSPQPLSDPELPPFQCDYPGLTSCAGTFGPITRIERLLRLGPRRLALRVTPGKDAVMVDFHAVHVGNGASPVLLGRESLEKNTLSTTTFRSHNDPIRLGLWVEGSKKSRDAATDLHRSLSTAIRTQMDRWRVSNQNQSTSWPMATYQSVLLQCIFALFLAGDRAAIDLNLRYRIQDDEYDLLVTLVESCRLGGIFSYPNMLAQHSSAVPLTLVWLNIEEIKRFGLALYKVCRMSTRLETTGADASSAESELLTLADLSFGMPDSDEAWNSTSGEGSEARQEVAFQTKLRDSGDPTG</sequence>
<evidence type="ECO:0000256" key="4">
    <source>
        <dbReference type="ARBA" id="ARBA00022771"/>
    </source>
</evidence>
<dbReference type="InterPro" id="IPR051059">
    <property type="entry name" value="VerF-like"/>
</dbReference>
<keyword evidence="2" id="KW-0479">Metal-binding</keyword>
<keyword evidence="5" id="KW-0862">Zinc</keyword>
<dbReference type="PANTHER" id="PTHR40626:SF36">
    <property type="entry name" value="TRANSCRIPTION FACTOR WITH C2H2 AND ZN(2)-CYS(6) DNA BINDING DOMAIN (EUROFUNG)"/>
    <property type="match status" value="1"/>
</dbReference>
<name>A0ABQ1A405_ASPLE</name>
<comment type="caution">
    <text evidence="8">The sequence shown here is derived from an EMBL/GenBank/DDBJ whole genome shotgun (WGS) entry which is preliminary data.</text>
</comment>
<evidence type="ECO:0000256" key="6">
    <source>
        <dbReference type="ARBA" id="ARBA00023242"/>
    </source>
</evidence>
<dbReference type="PANTHER" id="PTHR40626">
    <property type="entry name" value="MIP31509P"/>
    <property type="match status" value="1"/>
</dbReference>